<comment type="caution">
    <text evidence="1">The sequence shown here is derived from an EMBL/GenBank/DDBJ whole genome shotgun (WGS) entry which is preliminary data.</text>
</comment>
<reference evidence="1" key="1">
    <citation type="submission" date="2020-10" db="EMBL/GenBank/DDBJ databases">
        <authorList>
            <person name="Gilroy R."/>
        </authorList>
    </citation>
    <scope>NUCLEOTIDE SEQUENCE</scope>
    <source>
        <strain evidence="1">18911</strain>
    </source>
</reference>
<gene>
    <name evidence="1" type="ORF">IAB05_01365</name>
</gene>
<reference evidence="1" key="2">
    <citation type="journal article" date="2021" name="PeerJ">
        <title>Extensive microbial diversity within the chicken gut microbiome revealed by metagenomics and culture.</title>
        <authorList>
            <person name="Gilroy R."/>
            <person name="Ravi A."/>
            <person name="Getino M."/>
            <person name="Pursley I."/>
            <person name="Horton D.L."/>
            <person name="Alikhan N.F."/>
            <person name="Baker D."/>
            <person name="Gharbi K."/>
            <person name="Hall N."/>
            <person name="Watson M."/>
            <person name="Adriaenssens E.M."/>
            <person name="Foster-Nyarko E."/>
            <person name="Jarju S."/>
            <person name="Secka A."/>
            <person name="Antonio M."/>
            <person name="Oren A."/>
            <person name="Chaudhuri R.R."/>
            <person name="La Ragione R."/>
            <person name="Hildebrand F."/>
            <person name="Pallen M.J."/>
        </authorList>
    </citation>
    <scope>NUCLEOTIDE SEQUENCE</scope>
    <source>
        <strain evidence="1">18911</strain>
    </source>
</reference>
<evidence type="ECO:0000313" key="1">
    <source>
        <dbReference type="EMBL" id="HIU60019.1"/>
    </source>
</evidence>
<proteinExistence type="predicted"/>
<dbReference type="Proteomes" id="UP000824094">
    <property type="component" value="Unassembled WGS sequence"/>
</dbReference>
<dbReference type="AlphaFoldDB" id="A0A9D1SGX2"/>
<accession>A0A9D1SGX2</accession>
<dbReference type="EMBL" id="DVNF01000044">
    <property type="protein sequence ID" value="HIU60019.1"/>
    <property type="molecule type" value="Genomic_DNA"/>
</dbReference>
<evidence type="ECO:0000313" key="2">
    <source>
        <dbReference type="Proteomes" id="UP000824094"/>
    </source>
</evidence>
<organism evidence="1 2">
    <name type="scientific">Candidatus Stercoripulliclostridium merdigallinarum</name>
    <dbReference type="NCBI Taxonomy" id="2840951"/>
    <lineage>
        <taxon>Bacteria</taxon>
        <taxon>Bacillati</taxon>
        <taxon>Bacillota</taxon>
        <taxon>Clostridia</taxon>
        <taxon>Eubacteriales</taxon>
        <taxon>Candidatus Stercoripulliclostridium</taxon>
    </lineage>
</organism>
<sequence>MDENYMENLARAYNEKLNGVAHPEYSEALNIAEEQLGILDRMSQTPGPLLRYLKSLKSTVIGELKNLEGKRSVPTNKSPGGRGGTERLINTEIDLFIALDTLAANGKDVTSLLNTETRFTAFLGLLS</sequence>
<name>A0A9D1SGX2_9FIRM</name>
<protein>
    <submittedName>
        <fullName evidence="1">Uncharacterized protein</fullName>
    </submittedName>
</protein>